<accession>A0A8K2ATZ4</accession>
<keyword evidence="1" id="KW-0472">Membrane</keyword>
<sequence>MKIMLMKLMIMNSTLTIFLKTPMTMGITLLLQTMLMIMLMNKQMSNSWFMMITFLMMIGGLLIIFTYMSSITSNEKFKLTIIPILMLIVLMILILEEMNFENQINENQLLINMKYTENISMSKMYNKKSMLMTVMMINFLILTMISVSKIVKHHEGPLRSKNYE</sequence>
<feature type="transmembrane region" description="Helical" evidence="1">
    <location>
        <begin position="79"/>
        <end position="95"/>
    </location>
</feature>
<feature type="transmembrane region" description="Helical" evidence="1">
    <location>
        <begin position="47"/>
        <end position="67"/>
    </location>
</feature>
<feature type="transmembrane region" description="Helical" evidence="1">
    <location>
        <begin position="21"/>
        <end position="41"/>
    </location>
</feature>
<reference evidence="2" key="1">
    <citation type="submission" date="2018-01" db="EMBL/GenBank/DDBJ databases">
        <authorList>
            <person name="Dai R.H."/>
            <person name="Wang J.J."/>
        </authorList>
    </citation>
    <scope>NUCLEOTIDE SEQUENCE</scope>
</reference>
<keyword evidence="1" id="KW-1133">Transmembrane helix</keyword>
<protein>
    <submittedName>
        <fullName evidence="2">NADH dehydrogenase subunit 6</fullName>
    </submittedName>
</protein>
<keyword evidence="1" id="KW-0812">Transmembrane</keyword>
<dbReference type="AlphaFoldDB" id="A0A8K2ATZ4"/>
<proteinExistence type="predicted"/>
<evidence type="ECO:0000256" key="1">
    <source>
        <dbReference type="SAM" id="Phobius"/>
    </source>
</evidence>
<geneLocation type="mitochondrion" evidence="2"/>
<feature type="transmembrane region" description="Helical" evidence="1">
    <location>
        <begin position="130"/>
        <end position="151"/>
    </location>
</feature>
<name>A0A8K2ATZ4_9HEMI</name>
<evidence type="ECO:0000313" key="2">
    <source>
        <dbReference type="EMBL" id="UGK73331.1"/>
    </source>
</evidence>
<keyword evidence="2" id="KW-0496">Mitochondrion</keyword>
<gene>
    <name evidence="2" type="primary">ND6</name>
</gene>
<organism evidence="2">
    <name type="scientific">Signoretia aureola</name>
    <dbReference type="NCBI Taxonomy" id="2901393"/>
    <lineage>
        <taxon>Eukaryota</taxon>
        <taxon>Metazoa</taxon>
        <taxon>Ecdysozoa</taxon>
        <taxon>Arthropoda</taxon>
        <taxon>Hexapoda</taxon>
        <taxon>Insecta</taxon>
        <taxon>Pterygota</taxon>
        <taxon>Neoptera</taxon>
        <taxon>Paraneoptera</taxon>
        <taxon>Hemiptera</taxon>
        <taxon>Auchenorrhyncha</taxon>
        <taxon>Membracoidea</taxon>
        <taxon>Cicadellidae</taxon>
        <taxon>Signoretiinae</taxon>
        <taxon>Signoretia</taxon>
    </lineage>
</organism>
<dbReference type="EMBL" id="MG813493">
    <property type="protein sequence ID" value="UGK73331.1"/>
    <property type="molecule type" value="Genomic_DNA"/>
</dbReference>